<dbReference type="InterPro" id="IPR004443">
    <property type="entry name" value="YjeF_N_dom"/>
</dbReference>
<comment type="function">
    <text evidence="17">Catalyzes the dehydration of the S-form of NAD(P)HX at the expense of ADP, which is converted to AMP. Together with NAD(P)HX epimerase, which catalyzes the epimerization of the S- and R-forms, the enzyme allows the repair of both epimers of NAD(P)HX, a damaged form of NAD(P)H that is a result of enzymatic or heat-dependent hydration.</text>
</comment>
<keyword evidence="13" id="KW-0511">Multifunctional enzyme</keyword>
<comment type="catalytic activity">
    <reaction evidence="2 18 19">
        <text>(6R)-NADPHX = (6S)-NADPHX</text>
        <dbReference type="Rhea" id="RHEA:32227"/>
        <dbReference type="ChEBI" id="CHEBI:64076"/>
        <dbReference type="ChEBI" id="CHEBI:64077"/>
        <dbReference type="EC" id="5.1.99.6"/>
    </reaction>
</comment>
<evidence type="ECO:0000256" key="14">
    <source>
        <dbReference type="ARBA" id="ARBA00025153"/>
    </source>
</evidence>
<dbReference type="Gene3D" id="3.40.50.10260">
    <property type="entry name" value="YjeF N-terminal domain"/>
    <property type="match status" value="1"/>
</dbReference>
<comment type="caution">
    <text evidence="22">The sequence shown here is derived from an EMBL/GenBank/DDBJ whole genome shotgun (WGS) entry which is preliminary data.</text>
</comment>
<evidence type="ECO:0000256" key="18">
    <source>
        <dbReference type="HAMAP-Rule" id="MF_01966"/>
    </source>
</evidence>
<dbReference type="CDD" id="cd01171">
    <property type="entry name" value="YXKO-related"/>
    <property type="match status" value="1"/>
</dbReference>
<evidence type="ECO:0000313" key="23">
    <source>
        <dbReference type="Proteomes" id="UP000050277"/>
    </source>
</evidence>
<feature type="binding site" evidence="18">
    <location>
        <position position="134"/>
    </location>
    <ligand>
        <name>K(+)</name>
        <dbReference type="ChEBI" id="CHEBI:29103"/>
    </ligand>
</feature>
<dbReference type="GO" id="GO:0052856">
    <property type="term" value="F:NAD(P)HX epimerase activity"/>
    <property type="evidence" value="ECO:0007669"/>
    <property type="project" value="UniProtKB-UniRule"/>
</dbReference>
<evidence type="ECO:0000313" key="22">
    <source>
        <dbReference type="EMBL" id="KPL86735.1"/>
    </source>
</evidence>
<comment type="cofactor">
    <cofactor evidence="17">
        <name>Mg(2+)</name>
        <dbReference type="ChEBI" id="CHEBI:18420"/>
    </cofactor>
</comment>
<comment type="similarity">
    <text evidence="3 19">In the N-terminal section; belongs to the NnrE/AIBP family.</text>
</comment>
<comment type="subunit">
    <text evidence="17">Homotetramer.</text>
</comment>
<feature type="domain" description="YjeF C-terminal" evidence="20">
    <location>
        <begin position="232"/>
        <end position="561"/>
    </location>
</feature>
<comment type="caution">
    <text evidence="18">Lacks conserved residue(s) required for the propagation of feature annotation.</text>
</comment>
<keyword evidence="10 17" id="KW-0520">NAD</keyword>
<evidence type="ECO:0000256" key="4">
    <source>
        <dbReference type="ARBA" id="ARBA00009524"/>
    </source>
</evidence>
<evidence type="ECO:0000256" key="9">
    <source>
        <dbReference type="ARBA" id="ARBA00022958"/>
    </source>
</evidence>
<dbReference type="Pfam" id="PF01256">
    <property type="entry name" value="Carb_kinase"/>
    <property type="match status" value="2"/>
</dbReference>
<gene>
    <name evidence="17" type="primary">nnrD</name>
    <name evidence="18" type="synonym">nnrE</name>
    <name evidence="22" type="ORF">SE18_12250</name>
</gene>
<dbReference type="InterPro" id="IPR030677">
    <property type="entry name" value="Nnr"/>
</dbReference>
<keyword evidence="6 17" id="KW-0547">Nucleotide-binding</keyword>
<comment type="similarity">
    <text evidence="4 19">In the C-terminal section; belongs to the NnrD/CARKD family.</text>
</comment>
<feature type="binding site" evidence="18">
    <location>
        <position position="170"/>
    </location>
    <ligand>
        <name>K(+)</name>
        <dbReference type="ChEBI" id="CHEBI:29103"/>
    </ligand>
</feature>
<evidence type="ECO:0000256" key="1">
    <source>
        <dbReference type="ARBA" id="ARBA00000013"/>
    </source>
</evidence>
<feature type="binding site" evidence="17">
    <location>
        <begin position="472"/>
        <end position="476"/>
    </location>
    <ligand>
        <name>AMP</name>
        <dbReference type="ChEBI" id="CHEBI:456215"/>
    </ligand>
</feature>
<evidence type="ECO:0000256" key="17">
    <source>
        <dbReference type="HAMAP-Rule" id="MF_01965"/>
    </source>
</evidence>
<reference evidence="22 23" key="1">
    <citation type="submission" date="2015-07" db="EMBL/GenBank/DDBJ databases">
        <title>Whole genome sequence of Herpetosiphon geysericola DSM 7119.</title>
        <authorList>
            <person name="Hemp J."/>
            <person name="Ward L.M."/>
            <person name="Pace L.A."/>
            <person name="Fischer W.W."/>
        </authorList>
    </citation>
    <scope>NUCLEOTIDE SEQUENCE [LARGE SCALE GENOMIC DNA]</scope>
    <source>
        <strain evidence="22 23">DSM 7119</strain>
    </source>
</reference>
<protein>
    <recommendedName>
        <fullName evidence="19">Bifunctional NAD(P)H-hydrate repair enzyme</fullName>
    </recommendedName>
    <alternativeName>
        <fullName evidence="19">Nicotinamide nucleotide repair protein</fullName>
    </alternativeName>
    <domain>
        <recommendedName>
            <fullName evidence="19">ADP-dependent (S)-NAD(P)H-hydrate dehydratase</fullName>
            <ecNumber evidence="19">4.2.1.136</ecNumber>
        </recommendedName>
        <alternativeName>
            <fullName evidence="19">ADP-dependent NAD(P)HX dehydratase</fullName>
        </alternativeName>
    </domain>
    <domain>
        <recommendedName>
            <fullName evidence="19">NAD(P)H-hydrate epimerase</fullName>
            <ecNumber evidence="19">5.1.99.6</ecNumber>
        </recommendedName>
    </domain>
</protein>
<sequence length="567" mass="59348">MPKILPGYHITTAAQMRAIEQRAVDEGATWAGLMAEASRGIADVALGIIAKQPKPAILVLVGAGNNGGDALVIARHIKEAGYPVRCYLYKRKPQADDWPYAAAQAEAMPLFFAADDPENQQLQQLLQTSTFVIDGLFGIGLSRPLAADVAQIIRLANASKLPILAVDLPSGLDADNGKIWGTMINATYTVAAGLTKRGHHLYPGAAKVGKLAIAAFTLPDSMEEPMTTTELNLATIRSLVPARPVDGHKDTFGRVMVVAGSYLYPGAAWLSATAAARSGAGVVTLACPRSIYGSTAAHLHEVTYLPLPEVEPGELTEAAAKLVHEKLAKYKALLVGPGLGTETGTGDFLRALIGLASSKRRLGVGFLGSSELEIPAKRKGGVGFGLAARPKEEAKVEEEGPVLLPPLVIDADGLNILATIENWQEKLRDQPVVLTPHIGEMARLLGEEKLGEDHPQIALEAAARWGVTVVLKSAHTIIASPNGSLALHGLANPALATAGSGDILAGLTAGLLAQGLAPFEAAQLAVGVHGVAGALVREELGERGTIASDILNRLPLAWRKLTEGGKQ</sequence>
<evidence type="ECO:0000256" key="12">
    <source>
        <dbReference type="ARBA" id="ARBA00023239"/>
    </source>
</evidence>
<evidence type="ECO:0000256" key="2">
    <source>
        <dbReference type="ARBA" id="ARBA00000909"/>
    </source>
</evidence>
<keyword evidence="12 17" id="KW-0456">Lyase</keyword>
<evidence type="ECO:0000256" key="19">
    <source>
        <dbReference type="PIRNR" id="PIRNR017184"/>
    </source>
</evidence>
<dbReference type="GO" id="GO:0046872">
    <property type="term" value="F:metal ion binding"/>
    <property type="evidence" value="ECO:0007669"/>
    <property type="project" value="UniProtKB-UniRule"/>
</dbReference>
<dbReference type="PATRIC" id="fig|70996.4.peg.4133"/>
<keyword evidence="23" id="KW-1185">Reference proteome</keyword>
<evidence type="ECO:0000256" key="15">
    <source>
        <dbReference type="ARBA" id="ARBA00048238"/>
    </source>
</evidence>
<dbReference type="STRING" id="70996.SE18_12250"/>
<proteinExistence type="inferred from homology"/>
<keyword evidence="5 18" id="KW-0479">Metal-binding</keyword>
<dbReference type="GO" id="GO:0046496">
    <property type="term" value="P:nicotinamide nucleotide metabolic process"/>
    <property type="evidence" value="ECO:0007669"/>
    <property type="project" value="UniProtKB-UniRule"/>
</dbReference>
<dbReference type="NCBIfam" id="TIGR00197">
    <property type="entry name" value="yjeF_nterm"/>
    <property type="match status" value="1"/>
</dbReference>
<evidence type="ECO:0000256" key="13">
    <source>
        <dbReference type="ARBA" id="ARBA00023268"/>
    </source>
</evidence>
<dbReference type="InterPro" id="IPR000631">
    <property type="entry name" value="CARKD"/>
</dbReference>
<dbReference type="SUPFAM" id="SSF53613">
    <property type="entry name" value="Ribokinase-like"/>
    <property type="match status" value="2"/>
</dbReference>
<evidence type="ECO:0000256" key="6">
    <source>
        <dbReference type="ARBA" id="ARBA00022741"/>
    </source>
</evidence>
<comment type="catalytic activity">
    <reaction evidence="15 17 19">
        <text>(6S)-NADHX + ADP = AMP + phosphate + NADH + H(+)</text>
        <dbReference type="Rhea" id="RHEA:32223"/>
        <dbReference type="ChEBI" id="CHEBI:15378"/>
        <dbReference type="ChEBI" id="CHEBI:43474"/>
        <dbReference type="ChEBI" id="CHEBI:57945"/>
        <dbReference type="ChEBI" id="CHEBI:64074"/>
        <dbReference type="ChEBI" id="CHEBI:456215"/>
        <dbReference type="ChEBI" id="CHEBI:456216"/>
        <dbReference type="EC" id="4.2.1.136"/>
    </reaction>
</comment>
<comment type="catalytic activity">
    <reaction evidence="1 18 19">
        <text>(6R)-NADHX = (6S)-NADHX</text>
        <dbReference type="Rhea" id="RHEA:32215"/>
        <dbReference type="ChEBI" id="CHEBI:64074"/>
        <dbReference type="ChEBI" id="CHEBI:64075"/>
        <dbReference type="EC" id="5.1.99.6"/>
    </reaction>
</comment>
<dbReference type="PANTHER" id="PTHR12592:SF0">
    <property type="entry name" value="ATP-DEPENDENT (S)-NAD(P)H-HYDRATE DEHYDRATASE"/>
    <property type="match status" value="1"/>
</dbReference>
<feature type="binding site" evidence="17">
    <location>
        <position position="501"/>
    </location>
    <ligand>
        <name>AMP</name>
        <dbReference type="ChEBI" id="CHEBI:456215"/>
    </ligand>
</feature>
<dbReference type="Proteomes" id="UP000050277">
    <property type="component" value="Unassembled WGS sequence"/>
</dbReference>
<keyword evidence="7 17" id="KW-0067">ATP-binding</keyword>
<feature type="binding site" evidence="17">
    <location>
        <position position="338"/>
    </location>
    <ligand>
        <name>(6S)-NADPHX</name>
        <dbReference type="ChEBI" id="CHEBI:64076"/>
    </ligand>
</feature>
<comment type="similarity">
    <text evidence="17">Belongs to the NnrD/CARKD family.</text>
</comment>
<dbReference type="EC" id="4.2.1.136" evidence="19"/>
<feature type="binding site" evidence="17">
    <location>
        <position position="502"/>
    </location>
    <ligand>
        <name>(6S)-NADPHX</name>
        <dbReference type="ChEBI" id="CHEBI:64076"/>
    </ligand>
</feature>
<dbReference type="SUPFAM" id="SSF64153">
    <property type="entry name" value="YjeF N-terminal domain-like"/>
    <property type="match status" value="1"/>
</dbReference>
<dbReference type="PROSITE" id="PS51385">
    <property type="entry name" value="YJEF_N"/>
    <property type="match status" value="1"/>
</dbReference>
<dbReference type="Pfam" id="PF03853">
    <property type="entry name" value="YjeF_N"/>
    <property type="match status" value="1"/>
</dbReference>
<dbReference type="PIRSF" id="PIRSF017184">
    <property type="entry name" value="Nnr"/>
    <property type="match status" value="1"/>
</dbReference>
<accession>A0A0P6YBD0</accession>
<dbReference type="AlphaFoldDB" id="A0A0P6YBD0"/>
<feature type="binding site" evidence="17">
    <location>
        <position position="437"/>
    </location>
    <ligand>
        <name>(6S)-NADPHX</name>
        <dbReference type="ChEBI" id="CHEBI:64076"/>
    </ligand>
</feature>
<dbReference type="Gene3D" id="3.40.1190.20">
    <property type="match status" value="1"/>
</dbReference>
<dbReference type="EC" id="5.1.99.6" evidence="19"/>
<dbReference type="InterPro" id="IPR036652">
    <property type="entry name" value="YjeF_N_dom_sf"/>
</dbReference>
<dbReference type="GO" id="GO:0005524">
    <property type="term" value="F:ATP binding"/>
    <property type="evidence" value="ECO:0007669"/>
    <property type="project" value="UniProtKB-UniRule"/>
</dbReference>
<keyword evidence="11 18" id="KW-0413">Isomerase</keyword>
<organism evidence="22 23">
    <name type="scientific">Herpetosiphon geysericola</name>
    <dbReference type="NCBI Taxonomy" id="70996"/>
    <lineage>
        <taxon>Bacteria</taxon>
        <taxon>Bacillati</taxon>
        <taxon>Chloroflexota</taxon>
        <taxon>Chloroflexia</taxon>
        <taxon>Herpetosiphonales</taxon>
        <taxon>Herpetosiphonaceae</taxon>
        <taxon>Herpetosiphon</taxon>
    </lineage>
</organism>
<evidence type="ECO:0000259" key="20">
    <source>
        <dbReference type="PROSITE" id="PS51383"/>
    </source>
</evidence>
<dbReference type="HAMAP" id="MF_01965">
    <property type="entry name" value="NADHX_dehydratase"/>
    <property type="match status" value="1"/>
</dbReference>
<feature type="binding site" evidence="18">
    <location>
        <begin position="65"/>
        <end position="69"/>
    </location>
    <ligand>
        <name>(6S)-NADPHX</name>
        <dbReference type="ChEBI" id="CHEBI:64076"/>
    </ligand>
</feature>
<dbReference type="RefSeq" id="WP_054534742.1">
    <property type="nucleotide sequence ID" value="NZ_LGKP01000021.1"/>
</dbReference>
<evidence type="ECO:0000256" key="8">
    <source>
        <dbReference type="ARBA" id="ARBA00022857"/>
    </source>
</evidence>
<dbReference type="GO" id="GO:0110051">
    <property type="term" value="P:metabolite repair"/>
    <property type="evidence" value="ECO:0007669"/>
    <property type="project" value="TreeGrafter"/>
</dbReference>
<evidence type="ECO:0000259" key="21">
    <source>
        <dbReference type="PROSITE" id="PS51385"/>
    </source>
</evidence>
<evidence type="ECO:0000256" key="7">
    <source>
        <dbReference type="ARBA" id="ARBA00022840"/>
    </source>
</evidence>
<feature type="binding site" evidence="18">
    <location>
        <begin position="138"/>
        <end position="144"/>
    </location>
    <ligand>
        <name>(6S)-NADPHX</name>
        <dbReference type="ChEBI" id="CHEBI:64076"/>
    </ligand>
</feature>
<feature type="domain" description="YjeF N-terminal" evidence="21">
    <location>
        <begin position="16"/>
        <end position="224"/>
    </location>
</feature>
<comment type="function">
    <text evidence="18">Catalyzes the epimerization of the S- and R-forms of NAD(P)HX, a damaged form of NAD(P)H that is a result of enzymatic or heat-dependent hydration. This is a prerequisite for the S-specific NAD(P)H-hydrate dehydratase to allow the repair of both epimers of NAD(P)HX.</text>
</comment>
<evidence type="ECO:0000256" key="11">
    <source>
        <dbReference type="ARBA" id="ARBA00023235"/>
    </source>
</evidence>
<dbReference type="PROSITE" id="PS51383">
    <property type="entry name" value="YJEF_C_3"/>
    <property type="match status" value="1"/>
</dbReference>
<evidence type="ECO:0000256" key="10">
    <source>
        <dbReference type="ARBA" id="ARBA00023027"/>
    </source>
</evidence>
<dbReference type="OrthoDB" id="9806925at2"/>
<comment type="function">
    <text evidence="14 19">Bifunctional enzyme that catalyzes the epimerization of the S- and R-forms of NAD(P)HX and the dehydration of the S-form of NAD(P)HX at the expense of ADP, which is converted to AMP. This allows the repair of both epimers of NAD(P)HX, a damaged form of NAD(P)H that is a result of enzymatic or heat-dependent hydration.</text>
</comment>
<evidence type="ECO:0000256" key="3">
    <source>
        <dbReference type="ARBA" id="ARBA00006001"/>
    </source>
</evidence>
<comment type="similarity">
    <text evidence="18">Belongs to the NnrE/AIBP family.</text>
</comment>
<evidence type="ECO:0000256" key="5">
    <source>
        <dbReference type="ARBA" id="ARBA00022723"/>
    </source>
</evidence>
<feature type="binding site" evidence="18">
    <location>
        <position position="167"/>
    </location>
    <ligand>
        <name>(6S)-NADPHX</name>
        <dbReference type="ChEBI" id="CHEBI:64076"/>
    </ligand>
</feature>
<dbReference type="EMBL" id="LGKP01000021">
    <property type="protein sequence ID" value="KPL86735.1"/>
    <property type="molecule type" value="Genomic_DNA"/>
</dbReference>
<keyword evidence="9 18" id="KW-0630">Potassium</keyword>
<comment type="cofactor">
    <cofactor evidence="18 19">
        <name>K(+)</name>
        <dbReference type="ChEBI" id="CHEBI:29103"/>
    </cofactor>
    <text evidence="18 19">Binds 1 potassium ion per subunit.</text>
</comment>
<dbReference type="GO" id="GO:0052855">
    <property type="term" value="F:ADP-dependent NAD(P)H-hydrate dehydratase activity"/>
    <property type="evidence" value="ECO:0007669"/>
    <property type="project" value="UniProtKB-UniRule"/>
</dbReference>
<dbReference type="HAMAP" id="MF_01966">
    <property type="entry name" value="NADHX_epimerase"/>
    <property type="match status" value="1"/>
</dbReference>
<name>A0A0P6YBD0_9CHLR</name>
<keyword evidence="8 17" id="KW-0521">NADP</keyword>
<comment type="catalytic activity">
    <reaction evidence="16 17 19">
        <text>(6S)-NADPHX + ADP = AMP + phosphate + NADPH + H(+)</text>
        <dbReference type="Rhea" id="RHEA:32235"/>
        <dbReference type="ChEBI" id="CHEBI:15378"/>
        <dbReference type="ChEBI" id="CHEBI:43474"/>
        <dbReference type="ChEBI" id="CHEBI:57783"/>
        <dbReference type="ChEBI" id="CHEBI:64076"/>
        <dbReference type="ChEBI" id="CHEBI:456215"/>
        <dbReference type="ChEBI" id="CHEBI:456216"/>
        <dbReference type="EC" id="4.2.1.136"/>
    </reaction>
</comment>
<dbReference type="InterPro" id="IPR029056">
    <property type="entry name" value="Ribokinase-like"/>
</dbReference>
<evidence type="ECO:0000256" key="16">
    <source>
        <dbReference type="ARBA" id="ARBA00049209"/>
    </source>
</evidence>
<dbReference type="PANTHER" id="PTHR12592">
    <property type="entry name" value="ATP-DEPENDENT (S)-NAD(P)H-HYDRATE DEHYDRATASE FAMILY MEMBER"/>
    <property type="match status" value="1"/>
</dbReference>
<feature type="binding site" evidence="17">
    <location>
        <position position="267"/>
    </location>
    <ligand>
        <name>(6S)-NADPHX</name>
        <dbReference type="ChEBI" id="CHEBI:64076"/>
    </ligand>
</feature>
<feature type="binding site" evidence="18">
    <location>
        <position position="66"/>
    </location>
    <ligand>
        <name>K(+)</name>
        <dbReference type="ChEBI" id="CHEBI:29103"/>
    </ligand>
</feature>